<proteinExistence type="predicted"/>
<gene>
    <name evidence="1" type="ORF">AYBTSS11_LOCUS20443</name>
</gene>
<evidence type="ECO:0000313" key="1">
    <source>
        <dbReference type="EMBL" id="CAJ1964677.1"/>
    </source>
</evidence>
<feature type="non-terminal residue" evidence="1">
    <location>
        <position position="1"/>
    </location>
</feature>
<dbReference type="AlphaFoldDB" id="A0AA86TFX8"/>
<accession>A0AA86TFX8</accession>
<organism evidence="1 2">
    <name type="scientific">Sphenostylis stenocarpa</name>
    <dbReference type="NCBI Taxonomy" id="92480"/>
    <lineage>
        <taxon>Eukaryota</taxon>
        <taxon>Viridiplantae</taxon>
        <taxon>Streptophyta</taxon>
        <taxon>Embryophyta</taxon>
        <taxon>Tracheophyta</taxon>
        <taxon>Spermatophyta</taxon>
        <taxon>Magnoliopsida</taxon>
        <taxon>eudicotyledons</taxon>
        <taxon>Gunneridae</taxon>
        <taxon>Pentapetalae</taxon>
        <taxon>rosids</taxon>
        <taxon>fabids</taxon>
        <taxon>Fabales</taxon>
        <taxon>Fabaceae</taxon>
        <taxon>Papilionoideae</taxon>
        <taxon>50 kb inversion clade</taxon>
        <taxon>NPAAA clade</taxon>
        <taxon>indigoferoid/millettioid clade</taxon>
        <taxon>Phaseoleae</taxon>
        <taxon>Sphenostylis</taxon>
    </lineage>
</organism>
<sequence>GYIIDEFVVEHIPKLINLDHHIVFKEKLIKFVFDQDSLATQELNSSSKNKWNQV</sequence>
<dbReference type="EMBL" id="OY731403">
    <property type="protein sequence ID" value="CAJ1964677.1"/>
    <property type="molecule type" value="Genomic_DNA"/>
</dbReference>
<protein>
    <submittedName>
        <fullName evidence="1">Uncharacterized protein</fullName>
    </submittedName>
</protein>
<name>A0AA86TFX8_9FABA</name>
<dbReference type="Gramene" id="rna-AYBTSS11_LOCUS20443">
    <property type="protein sequence ID" value="CAJ1964677.1"/>
    <property type="gene ID" value="gene-AYBTSS11_LOCUS20443"/>
</dbReference>
<evidence type="ECO:0000313" key="2">
    <source>
        <dbReference type="Proteomes" id="UP001189624"/>
    </source>
</evidence>
<dbReference type="Proteomes" id="UP001189624">
    <property type="component" value="Chromosome 6"/>
</dbReference>
<reference evidence="1" key="1">
    <citation type="submission" date="2023-10" db="EMBL/GenBank/DDBJ databases">
        <authorList>
            <person name="Domelevo Entfellner J.-B."/>
        </authorList>
    </citation>
    <scope>NUCLEOTIDE SEQUENCE</scope>
</reference>
<keyword evidence="2" id="KW-1185">Reference proteome</keyword>